<dbReference type="InterPro" id="IPR006222">
    <property type="entry name" value="GCVT_N"/>
</dbReference>
<dbReference type="Gene3D" id="3.30.1360.120">
    <property type="entry name" value="Probable tRNA modification gtpase trme, domain 1"/>
    <property type="match status" value="1"/>
</dbReference>
<dbReference type="InterPro" id="IPR006223">
    <property type="entry name" value="GcvT"/>
</dbReference>
<evidence type="ECO:0000256" key="5">
    <source>
        <dbReference type="ARBA" id="ARBA00031395"/>
    </source>
</evidence>
<name>A0ABR8TTC4_9PSED</name>
<dbReference type="Pfam" id="PF01571">
    <property type="entry name" value="GCV_T"/>
    <property type="match status" value="1"/>
</dbReference>
<evidence type="ECO:0000256" key="1">
    <source>
        <dbReference type="ARBA" id="ARBA00008609"/>
    </source>
</evidence>
<dbReference type="Gene3D" id="4.10.1250.10">
    <property type="entry name" value="Aminomethyltransferase fragment"/>
    <property type="match status" value="1"/>
</dbReference>
<dbReference type="NCBIfam" id="TIGR00528">
    <property type="entry name" value="gcvT"/>
    <property type="match status" value="1"/>
</dbReference>
<evidence type="ECO:0000256" key="2">
    <source>
        <dbReference type="ARBA" id="ARBA00012616"/>
    </source>
</evidence>
<feature type="domain" description="GCVT N-terminal" evidence="7">
    <location>
        <begin position="11"/>
        <end position="261"/>
    </location>
</feature>
<dbReference type="GO" id="GO:0004047">
    <property type="term" value="F:aminomethyltransferase activity"/>
    <property type="evidence" value="ECO:0007669"/>
    <property type="project" value="UniProtKB-EC"/>
</dbReference>
<comment type="caution">
    <text evidence="9">The sequence shown here is derived from an EMBL/GenBank/DDBJ whole genome shotgun (WGS) entry which is preliminary data.</text>
</comment>
<evidence type="ECO:0000259" key="7">
    <source>
        <dbReference type="Pfam" id="PF01571"/>
    </source>
</evidence>
<feature type="domain" description="Aminomethyltransferase C-terminal" evidence="8">
    <location>
        <begin position="289"/>
        <end position="367"/>
    </location>
</feature>
<dbReference type="EC" id="2.1.2.10" evidence="2"/>
<dbReference type="NCBIfam" id="NF010093">
    <property type="entry name" value="PRK13579.1"/>
    <property type="match status" value="1"/>
</dbReference>
<comment type="catalytic activity">
    <reaction evidence="6">
        <text>N(6)-[(R)-S(8)-aminomethyldihydrolipoyl]-L-lysyl-[protein] + (6S)-5,6,7,8-tetrahydrofolate = N(6)-[(R)-dihydrolipoyl]-L-lysyl-[protein] + (6R)-5,10-methylene-5,6,7,8-tetrahydrofolate + NH4(+)</text>
        <dbReference type="Rhea" id="RHEA:16945"/>
        <dbReference type="Rhea" id="RHEA-COMP:10475"/>
        <dbReference type="Rhea" id="RHEA-COMP:10492"/>
        <dbReference type="ChEBI" id="CHEBI:15636"/>
        <dbReference type="ChEBI" id="CHEBI:28938"/>
        <dbReference type="ChEBI" id="CHEBI:57453"/>
        <dbReference type="ChEBI" id="CHEBI:83100"/>
        <dbReference type="ChEBI" id="CHEBI:83143"/>
        <dbReference type="EC" id="2.1.2.10"/>
    </reaction>
</comment>
<keyword evidence="10" id="KW-1185">Reference proteome</keyword>
<dbReference type="InterPro" id="IPR027266">
    <property type="entry name" value="TrmE/GcvT-like"/>
</dbReference>
<dbReference type="RefSeq" id="WP_251837550.1">
    <property type="nucleotide sequence ID" value="NZ_JACSQG010000012.1"/>
</dbReference>
<dbReference type="Pfam" id="PF08669">
    <property type="entry name" value="GCV_T_C"/>
    <property type="match status" value="1"/>
</dbReference>
<dbReference type="InterPro" id="IPR029043">
    <property type="entry name" value="GcvT/YgfZ_C"/>
</dbReference>
<dbReference type="SUPFAM" id="SSF103025">
    <property type="entry name" value="Folate-binding domain"/>
    <property type="match status" value="1"/>
</dbReference>
<accession>A0ABR8TTC4</accession>
<gene>
    <name evidence="9" type="primary">gcvT</name>
    <name evidence="9" type="ORF">H9642_16395</name>
</gene>
<dbReference type="InterPro" id="IPR028896">
    <property type="entry name" value="GcvT/YgfZ/DmdA"/>
</dbReference>
<evidence type="ECO:0000313" key="9">
    <source>
        <dbReference type="EMBL" id="MBD7978763.1"/>
    </source>
</evidence>
<evidence type="ECO:0000256" key="4">
    <source>
        <dbReference type="ARBA" id="ARBA00022679"/>
    </source>
</evidence>
<dbReference type="Gene3D" id="3.30.70.1400">
    <property type="entry name" value="Aminomethyltransferase beta-barrel domains"/>
    <property type="match status" value="1"/>
</dbReference>
<dbReference type="SUPFAM" id="SSF101790">
    <property type="entry name" value="Aminomethyltransferase beta-barrel domain"/>
    <property type="match status" value="1"/>
</dbReference>
<proteinExistence type="inferred from homology"/>
<evidence type="ECO:0000259" key="8">
    <source>
        <dbReference type="Pfam" id="PF08669"/>
    </source>
</evidence>
<dbReference type="Proteomes" id="UP000611945">
    <property type="component" value="Unassembled WGS sequence"/>
</dbReference>
<comment type="similarity">
    <text evidence="1">Belongs to the GcvT family.</text>
</comment>
<organism evidence="9 10">
    <name type="scientific">Serpens gallinarum</name>
    <dbReference type="NCBI Taxonomy" id="2763075"/>
    <lineage>
        <taxon>Bacteria</taxon>
        <taxon>Pseudomonadati</taxon>
        <taxon>Pseudomonadota</taxon>
        <taxon>Gammaproteobacteria</taxon>
        <taxon>Pseudomonadales</taxon>
        <taxon>Pseudomonadaceae</taxon>
        <taxon>Pseudomonas</taxon>
    </lineage>
</organism>
<keyword evidence="4 9" id="KW-0808">Transferase</keyword>
<reference evidence="9 10" key="1">
    <citation type="submission" date="2020-08" db="EMBL/GenBank/DDBJ databases">
        <title>A Genomic Blueprint of the Chicken Gut Microbiome.</title>
        <authorList>
            <person name="Gilroy R."/>
            <person name="Ravi A."/>
            <person name="Getino M."/>
            <person name="Pursley I."/>
            <person name="Horton D.L."/>
            <person name="Alikhan N.-F."/>
            <person name="Baker D."/>
            <person name="Gharbi K."/>
            <person name="Hall N."/>
            <person name="Watson M."/>
            <person name="Adriaenssens E.M."/>
            <person name="Foster-Nyarko E."/>
            <person name="Jarju S."/>
            <person name="Secka A."/>
            <person name="Antonio M."/>
            <person name="Oren A."/>
            <person name="Chaudhuri R."/>
            <person name="La Ragione R.M."/>
            <person name="Hildebrand F."/>
            <person name="Pallen M.J."/>
        </authorList>
    </citation>
    <scope>NUCLEOTIDE SEQUENCE [LARGE SCALE GENOMIC DNA]</scope>
    <source>
        <strain evidence="9 10">Sa2CUA2</strain>
    </source>
</reference>
<dbReference type="Gene3D" id="2.40.30.110">
    <property type="entry name" value="Aminomethyltransferase beta-barrel domains"/>
    <property type="match status" value="1"/>
</dbReference>
<dbReference type="NCBIfam" id="NF001567">
    <property type="entry name" value="PRK00389.1"/>
    <property type="match status" value="1"/>
</dbReference>
<dbReference type="PIRSF" id="PIRSF006487">
    <property type="entry name" value="GcvT"/>
    <property type="match status" value="1"/>
</dbReference>
<protein>
    <recommendedName>
        <fullName evidence="2">aminomethyltransferase</fullName>
        <ecNumber evidence="2">2.1.2.10</ecNumber>
    </recommendedName>
    <alternativeName>
        <fullName evidence="5">Glycine cleavage system T protein</fullName>
    </alternativeName>
</protein>
<keyword evidence="3" id="KW-0032">Aminotransferase</keyword>
<evidence type="ECO:0000256" key="6">
    <source>
        <dbReference type="ARBA" id="ARBA00047665"/>
    </source>
</evidence>
<evidence type="ECO:0000313" key="10">
    <source>
        <dbReference type="Proteomes" id="UP000611945"/>
    </source>
</evidence>
<dbReference type="EMBL" id="JACSQG010000012">
    <property type="protein sequence ID" value="MBD7978763.1"/>
    <property type="molecule type" value="Genomic_DNA"/>
</dbReference>
<sequence length="374" mass="40461">MTTEALAKTPLHALHQERGARLVPFAGYEMPLHYSLGILKEHLHTREQAGLFDVSHMGQILLHGRAAASALESLVPVDIIDLPVGQQRYALFTDEQGGILDDLMVAKLAEDRLLLVVNAACKTHDLKHLQQHLGTQCGIEPLFEERALLALQGPQAAAVLARLAPQVEQMTFMQIAPVELLGCECLASRSGYTGEDGFEISVPASHADALARHLLSEKEVQPIGLGARDSLRLEAGLCLYGHDMNPSTTPAEAGLLWAISKVRRAEGDRAGGFPGAERIFAQQRDGVARKRVGLLPQERIPVREGADLLDANDTVIGQVTSGGFAPSLGAPVAMGYVDSDQATLGTQLWARVRDKRVAVTVAKMPFVPQRYYRG</sequence>
<dbReference type="PANTHER" id="PTHR43757:SF2">
    <property type="entry name" value="AMINOMETHYLTRANSFERASE, MITOCHONDRIAL"/>
    <property type="match status" value="1"/>
</dbReference>
<dbReference type="InterPro" id="IPR013977">
    <property type="entry name" value="GcvT_C"/>
</dbReference>
<dbReference type="PANTHER" id="PTHR43757">
    <property type="entry name" value="AMINOMETHYLTRANSFERASE"/>
    <property type="match status" value="1"/>
</dbReference>
<evidence type="ECO:0000256" key="3">
    <source>
        <dbReference type="ARBA" id="ARBA00022576"/>
    </source>
</evidence>